<feature type="transmembrane region" description="Helical" evidence="1">
    <location>
        <begin position="90"/>
        <end position="110"/>
    </location>
</feature>
<keyword evidence="1" id="KW-0472">Membrane</keyword>
<evidence type="ECO:0000313" key="2">
    <source>
        <dbReference type="EMBL" id="KEQ15673.1"/>
    </source>
</evidence>
<keyword evidence="3" id="KW-1185">Reference proteome</keyword>
<proteinExistence type="predicted"/>
<keyword evidence="1" id="KW-1133">Transmembrane helix</keyword>
<dbReference type="Proteomes" id="UP000028006">
    <property type="component" value="Unassembled WGS sequence"/>
</dbReference>
<dbReference type="EMBL" id="JOKG01000001">
    <property type="protein sequence ID" value="KEQ15673.1"/>
    <property type="molecule type" value="Genomic_DNA"/>
</dbReference>
<accession>A0A081NB50</accession>
<comment type="caution">
    <text evidence="2">The sequence shown here is derived from an EMBL/GenBank/DDBJ whole genome shotgun (WGS) entry which is preliminary data.</text>
</comment>
<name>A0A081NB50_9GAMM</name>
<evidence type="ECO:0000313" key="3">
    <source>
        <dbReference type="Proteomes" id="UP000028006"/>
    </source>
</evidence>
<evidence type="ECO:0000256" key="1">
    <source>
        <dbReference type="SAM" id="Phobius"/>
    </source>
</evidence>
<protein>
    <recommendedName>
        <fullName evidence="4">HTH cro/C1-type domain-containing protein</fullName>
    </recommendedName>
</protein>
<keyword evidence="1" id="KW-0812">Transmembrane</keyword>
<gene>
    <name evidence="2" type="ORF">GZ77_03600</name>
</gene>
<organism evidence="2 3">
    <name type="scientific">Endozoicomonas montiporae</name>
    <dbReference type="NCBI Taxonomy" id="1027273"/>
    <lineage>
        <taxon>Bacteria</taxon>
        <taxon>Pseudomonadati</taxon>
        <taxon>Pseudomonadota</taxon>
        <taxon>Gammaproteobacteria</taxon>
        <taxon>Oceanospirillales</taxon>
        <taxon>Endozoicomonadaceae</taxon>
        <taxon>Endozoicomonas</taxon>
    </lineage>
</organism>
<dbReference type="AlphaFoldDB" id="A0A081NB50"/>
<sequence length="112" mass="12385">MTNTEELLKQVQKSINNDTIYGLAKALNVSRSAIKYWLNGHPISDPEAFRSAGLTGLDTDYVMFSIAAERAQKKGDNELFKYWSDKLTGLNLAVIPVSACIISFLLSFPMPA</sequence>
<evidence type="ECO:0008006" key="4">
    <source>
        <dbReference type="Google" id="ProtNLM"/>
    </source>
</evidence>
<reference evidence="2 3" key="1">
    <citation type="submission" date="2014-06" db="EMBL/GenBank/DDBJ databases">
        <title>Whole Genome Sequences of Three Symbiotic Endozoicomonas Bacteria.</title>
        <authorList>
            <person name="Neave M.J."/>
            <person name="Apprill A."/>
            <person name="Voolstra C.R."/>
        </authorList>
    </citation>
    <scope>NUCLEOTIDE SEQUENCE [LARGE SCALE GENOMIC DNA]</scope>
    <source>
        <strain evidence="2 3">LMG 24815</strain>
    </source>
</reference>